<accession>A0AAN7ZKU9</accession>
<dbReference type="PANTHER" id="PTHR31912:SF36">
    <property type="entry name" value="C2H2-TYPE DOMAIN-CONTAINING PROTEIN"/>
    <property type="match status" value="1"/>
</dbReference>
<comment type="caution">
    <text evidence="1">The sequence shown here is derived from an EMBL/GenBank/DDBJ whole genome shotgun (WGS) entry which is preliminary data.</text>
</comment>
<name>A0AAN7ZKU9_9COLE</name>
<protein>
    <recommendedName>
        <fullName evidence="3">C2H2-type domain-containing protein</fullName>
    </recommendedName>
</protein>
<sequence>MFFCFICSCSASIISDLFKHLRMRHALFDGAALELKCFKTGCNNTYHTFSGYRKHITKCTALHSDSLPGQSSSNDTPTENIIQHKNANADFRQCLTSNVLRSSLSEYCSSYVSKLYTLGLPDSTIQIIIDSTNDLLQFGFNHYKSTDFIDTNLFADLNTKYKREKFFKSQMVNPIDISLGVRLDQIWNKKKRVYVQTPISCKFVYIPILKTLKFLLNNSSFRNLMHYDMEVSKNTMNKISDGQMYNSNLFFLNNRDAFQLQLYFDEFESVNPLGSKTGGHKIGAIYMTITNIPNHFNSNLQNIHLVALFYSNDIKSYGFNKILDVIVKDIKTLENEGVYNNYLGRKIKGSIVALSHDNLGGNQLFGMVESFSATYYCRICLASKNETLTLTRQNDALLRTNDLYEEHCRTLKTSIETSLYGIKYRSCLNDLKYFKLCNNPTVDIMHDLLEGVVQLEIKLFLRYLISQKIITIVLINRRIAAFNFGINNRSNKPSPLCLDKIGSSIGQRAGQTLCLIKFLPLIISDAIKKIPTEHANKYKVIELLMSIVNIAFSPSITIQLSERLNDLVSDHHRLYQLEYKKNLTPKHHMMTHYKEVITKMGPLVNLWAMRFEAKHAYFKNLVHSLKNFKSICSTLAFRHQEYMWHSWTHINLSFNPRYAKTQSIDIRNTAFANELYQYFGIPVGTNILTTNSVLTFGFKFQNNMFITNAHEHNFPIFSQIQQICIFDGNPFIVCKRWKTKIFHEMYQAYEIIPLEQYNTFDIIDLKCLKHLVPYELHHTVTENINIIVPKYYLGI</sequence>
<evidence type="ECO:0000313" key="1">
    <source>
        <dbReference type="EMBL" id="KAK5647312.1"/>
    </source>
</evidence>
<evidence type="ECO:0008006" key="3">
    <source>
        <dbReference type="Google" id="ProtNLM"/>
    </source>
</evidence>
<reference evidence="1 2" key="1">
    <citation type="journal article" date="2024" name="Insects">
        <title>An Improved Chromosome-Level Genome Assembly of the Firefly Pyrocoelia pectoralis.</title>
        <authorList>
            <person name="Fu X."/>
            <person name="Meyer-Rochow V.B."/>
            <person name="Ballantyne L."/>
            <person name="Zhu X."/>
        </authorList>
    </citation>
    <scope>NUCLEOTIDE SEQUENCE [LARGE SCALE GENOMIC DNA]</scope>
    <source>
        <strain evidence="1">XCY_ONT2</strain>
    </source>
</reference>
<proteinExistence type="predicted"/>
<dbReference type="Proteomes" id="UP001329430">
    <property type="component" value="Chromosome 2"/>
</dbReference>
<keyword evidence="2" id="KW-1185">Reference proteome</keyword>
<organism evidence="1 2">
    <name type="scientific">Pyrocoelia pectoralis</name>
    <dbReference type="NCBI Taxonomy" id="417401"/>
    <lineage>
        <taxon>Eukaryota</taxon>
        <taxon>Metazoa</taxon>
        <taxon>Ecdysozoa</taxon>
        <taxon>Arthropoda</taxon>
        <taxon>Hexapoda</taxon>
        <taxon>Insecta</taxon>
        <taxon>Pterygota</taxon>
        <taxon>Neoptera</taxon>
        <taxon>Endopterygota</taxon>
        <taxon>Coleoptera</taxon>
        <taxon>Polyphaga</taxon>
        <taxon>Elateriformia</taxon>
        <taxon>Elateroidea</taxon>
        <taxon>Lampyridae</taxon>
        <taxon>Lampyrinae</taxon>
        <taxon>Pyrocoelia</taxon>
    </lineage>
</organism>
<evidence type="ECO:0000313" key="2">
    <source>
        <dbReference type="Proteomes" id="UP001329430"/>
    </source>
</evidence>
<dbReference type="AlphaFoldDB" id="A0AAN7ZKU9"/>
<dbReference type="EMBL" id="JAVRBK010000002">
    <property type="protein sequence ID" value="KAK5647312.1"/>
    <property type="molecule type" value="Genomic_DNA"/>
</dbReference>
<gene>
    <name evidence="1" type="ORF">RI129_002204</name>
</gene>
<dbReference type="PANTHER" id="PTHR31912">
    <property type="entry name" value="IP13529P"/>
    <property type="match status" value="1"/>
</dbReference>